<sequence>MSKISRRRTVLKGRHGVFTRSKLLEQDRTSVKKCHHVDDSVLKEFPEGSKVLEANRYSTAAWTTAMRVIVELRNGKTQSYFLKSAPNEMGKSMMEAEFRSMEELYYYMPTMVPRPIAWGQLTQSSPDTYFLLLEYIELCMDMVDPVAFCDQIATLHKISKSPTGKFGFHLDTFQGPNRQITEWESDWCTYFTRLLNGHFVAEVDQNGPNEDYEKAYSTLKDKIIPLLLKPLQEKGRSIKPCLIHGDLWEENTGTDLITGKTVIFDASAYYAHNEMELGMWRRDVVRFGKAYFRQYLRNFPPSEPVEQWDDRNRLYSLAYTLCQALAWPASAEMTREIMVRDMHFLIDKYLAPTGSNS</sequence>
<dbReference type="InterPro" id="IPR011009">
    <property type="entry name" value="Kinase-like_dom_sf"/>
</dbReference>
<evidence type="ECO:0000313" key="4">
    <source>
        <dbReference type="Proteomes" id="UP000606974"/>
    </source>
</evidence>
<dbReference type="AlphaFoldDB" id="A0A8H7AC27"/>
<name>A0A8H7AC27_9EURO</name>
<dbReference type="EC" id="2.7.1.172" evidence="1"/>
<dbReference type="EMBL" id="JAACFV010000139">
    <property type="protein sequence ID" value="KAF7504397.1"/>
    <property type="molecule type" value="Genomic_DNA"/>
</dbReference>
<dbReference type="SUPFAM" id="SSF56112">
    <property type="entry name" value="Protein kinase-like (PK-like)"/>
    <property type="match status" value="1"/>
</dbReference>
<protein>
    <recommendedName>
        <fullName evidence="1">protein-ribulosamine 3-kinase</fullName>
        <ecNumber evidence="1">2.7.1.172</ecNumber>
    </recommendedName>
</protein>
<evidence type="ECO:0000256" key="1">
    <source>
        <dbReference type="ARBA" id="ARBA00011961"/>
    </source>
</evidence>
<comment type="catalytic activity">
    <reaction evidence="2">
        <text>N(6)-D-ribulosyl-L-lysyl-[protein] + ATP = N(6)-(3-O-phospho-D-ribulosyl)-L-lysyl-[protein] + ADP + H(+)</text>
        <dbReference type="Rhea" id="RHEA:48432"/>
        <dbReference type="Rhea" id="RHEA-COMP:12103"/>
        <dbReference type="Rhea" id="RHEA-COMP:12104"/>
        <dbReference type="ChEBI" id="CHEBI:15378"/>
        <dbReference type="ChEBI" id="CHEBI:30616"/>
        <dbReference type="ChEBI" id="CHEBI:90418"/>
        <dbReference type="ChEBI" id="CHEBI:90420"/>
        <dbReference type="ChEBI" id="CHEBI:456216"/>
        <dbReference type="EC" id="2.7.1.172"/>
    </reaction>
    <physiologicalReaction direction="left-to-right" evidence="2">
        <dbReference type="Rhea" id="RHEA:48433"/>
    </physiologicalReaction>
</comment>
<accession>A0A8H7AC27</accession>
<organism evidence="3 4">
    <name type="scientific">Endocarpon pusillum</name>
    <dbReference type="NCBI Taxonomy" id="364733"/>
    <lineage>
        <taxon>Eukaryota</taxon>
        <taxon>Fungi</taxon>
        <taxon>Dikarya</taxon>
        <taxon>Ascomycota</taxon>
        <taxon>Pezizomycotina</taxon>
        <taxon>Eurotiomycetes</taxon>
        <taxon>Chaetothyriomycetidae</taxon>
        <taxon>Verrucariales</taxon>
        <taxon>Verrucariaceae</taxon>
        <taxon>Endocarpon</taxon>
    </lineage>
</organism>
<reference evidence="3" key="1">
    <citation type="submission" date="2020-02" db="EMBL/GenBank/DDBJ databases">
        <authorList>
            <person name="Palmer J.M."/>
        </authorList>
    </citation>
    <scope>NUCLEOTIDE SEQUENCE</scope>
    <source>
        <strain evidence="3">EPUS1.4</strain>
        <tissue evidence="3">Thallus</tissue>
    </source>
</reference>
<evidence type="ECO:0000313" key="3">
    <source>
        <dbReference type="EMBL" id="KAF7504397.1"/>
    </source>
</evidence>
<dbReference type="GO" id="GO:0102193">
    <property type="term" value="F:protein-ribulosamine 3-kinase activity"/>
    <property type="evidence" value="ECO:0007669"/>
    <property type="project" value="UniProtKB-EC"/>
</dbReference>
<keyword evidence="4" id="KW-1185">Reference proteome</keyword>
<comment type="caution">
    <text evidence="3">The sequence shown here is derived from an EMBL/GenBank/DDBJ whole genome shotgun (WGS) entry which is preliminary data.</text>
</comment>
<dbReference type="InterPro" id="IPR016477">
    <property type="entry name" value="Fructo-/Ketosamine-3-kinase"/>
</dbReference>
<dbReference type="Gene3D" id="3.90.1200.10">
    <property type="match status" value="1"/>
</dbReference>
<dbReference type="OrthoDB" id="4118298at2759"/>
<dbReference type="Proteomes" id="UP000606974">
    <property type="component" value="Unassembled WGS sequence"/>
</dbReference>
<dbReference type="Pfam" id="PF03881">
    <property type="entry name" value="Fructosamin_kin"/>
    <property type="match status" value="1"/>
</dbReference>
<dbReference type="PANTHER" id="PTHR12149">
    <property type="entry name" value="FRUCTOSAMINE 3 KINASE-RELATED PROTEIN"/>
    <property type="match status" value="1"/>
</dbReference>
<dbReference type="PANTHER" id="PTHR12149:SF8">
    <property type="entry name" value="PROTEIN-RIBULOSAMINE 3-KINASE"/>
    <property type="match status" value="1"/>
</dbReference>
<proteinExistence type="predicted"/>
<evidence type="ECO:0000256" key="2">
    <source>
        <dbReference type="ARBA" id="ARBA00048655"/>
    </source>
</evidence>
<gene>
    <name evidence="3" type="ORF">GJ744_002263</name>
</gene>